<evidence type="ECO:0000313" key="7">
    <source>
        <dbReference type="EMBL" id="TQB72638.1"/>
    </source>
</evidence>
<dbReference type="InterPro" id="IPR051617">
    <property type="entry name" value="UNC-93-like_regulator"/>
</dbReference>
<reference evidence="7 8" key="1">
    <citation type="submission" date="2019-06" db="EMBL/GenBank/DDBJ databases">
        <title>Wine fermentation using esterase from Monascus purpureus.</title>
        <authorList>
            <person name="Geng C."/>
            <person name="Zhang Y."/>
        </authorList>
    </citation>
    <scope>NUCLEOTIDE SEQUENCE [LARGE SCALE GENOMIC DNA]</scope>
    <source>
        <strain evidence="7">HQ1</strain>
    </source>
</reference>
<protein>
    <submittedName>
        <fullName evidence="7">Uncharacterized protein</fullName>
    </submittedName>
</protein>
<dbReference type="InterPro" id="IPR036259">
    <property type="entry name" value="MFS_trans_sf"/>
</dbReference>
<evidence type="ECO:0000256" key="4">
    <source>
        <dbReference type="ARBA" id="ARBA00023136"/>
    </source>
</evidence>
<feature type="transmembrane region" description="Helical" evidence="6">
    <location>
        <begin position="76"/>
        <end position="94"/>
    </location>
</feature>
<evidence type="ECO:0000256" key="6">
    <source>
        <dbReference type="SAM" id="Phobius"/>
    </source>
</evidence>
<dbReference type="PANTHER" id="PTHR23294">
    <property type="entry name" value="ET TRANSLATION PRODUCT-RELATED"/>
    <property type="match status" value="1"/>
</dbReference>
<evidence type="ECO:0000256" key="1">
    <source>
        <dbReference type="ARBA" id="ARBA00004141"/>
    </source>
</evidence>
<sequence>MSLSPAAAKGEIAIGKEELGESSPRSSSTRNSPATPRSRPVVFRGTLFQILLVGFCTFCAPGIWSAMNGLGLTNIIGLRLTLALGFIGYPLYAAGLYVNNRFDTTWFVYFGTVACGISAGFFWSVEGAIATGYPGQHKRGRYIAAWFTFRNLATS</sequence>
<evidence type="ECO:0000256" key="5">
    <source>
        <dbReference type="SAM" id="MobiDB-lite"/>
    </source>
</evidence>
<keyword evidence="4 6" id="KW-0472">Membrane</keyword>
<comment type="subcellular location">
    <subcellularLocation>
        <location evidence="1">Membrane</location>
        <topology evidence="1">Multi-pass membrane protein</topology>
    </subcellularLocation>
</comment>
<feature type="transmembrane region" description="Helical" evidence="6">
    <location>
        <begin position="106"/>
        <end position="133"/>
    </location>
</feature>
<evidence type="ECO:0000313" key="8">
    <source>
        <dbReference type="Proteomes" id="UP000319663"/>
    </source>
</evidence>
<accession>A0A507QYB3</accession>
<keyword evidence="2 6" id="KW-0812">Transmembrane</keyword>
<evidence type="ECO:0000256" key="3">
    <source>
        <dbReference type="ARBA" id="ARBA00022989"/>
    </source>
</evidence>
<comment type="caution">
    <text evidence="7">The sequence shown here is derived from an EMBL/GenBank/DDBJ whole genome shotgun (WGS) entry which is preliminary data.</text>
</comment>
<keyword evidence="3 6" id="KW-1133">Transmembrane helix</keyword>
<dbReference type="AlphaFoldDB" id="A0A507QYB3"/>
<feature type="transmembrane region" description="Helical" evidence="6">
    <location>
        <begin position="41"/>
        <end position="64"/>
    </location>
</feature>
<proteinExistence type="predicted"/>
<dbReference type="PANTHER" id="PTHR23294:SF19">
    <property type="entry name" value="DUF895 DOMAIN MEMBRANE PROTEIN-RELATED"/>
    <property type="match status" value="1"/>
</dbReference>
<dbReference type="Gene3D" id="1.20.1250.20">
    <property type="entry name" value="MFS general substrate transporter like domains"/>
    <property type="match status" value="1"/>
</dbReference>
<feature type="region of interest" description="Disordered" evidence="5">
    <location>
        <begin position="19"/>
        <end position="38"/>
    </location>
</feature>
<dbReference type="EMBL" id="VIFY01000060">
    <property type="protein sequence ID" value="TQB72638.1"/>
    <property type="molecule type" value="Genomic_DNA"/>
</dbReference>
<name>A0A507QYB3_MONPU</name>
<gene>
    <name evidence="7" type="ORF">MPDQ_006681</name>
</gene>
<evidence type="ECO:0000256" key="2">
    <source>
        <dbReference type="ARBA" id="ARBA00022692"/>
    </source>
</evidence>
<dbReference type="SUPFAM" id="SSF103473">
    <property type="entry name" value="MFS general substrate transporter"/>
    <property type="match status" value="1"/>
</dbReference>
<feature type="compositionally biased region" description="Low complexity" evidence="5">
    <location>
        <begin position="22"/>
        <end position="38"/>
    </location>
</feature>
<organism evidence="7 8">
    <name type="scientific">Monascus purpureus</name>
    <name type="common">Red mold</name>
    <name type="synonym">Monascus anka</name>
    <dbReference type="NCBI Taxonomy" id="5098"/>
    <lineage>
        <taxon>Eukaryota</taxon>
        <taxon>Fungi</taxon>
        <taxon>Dikarya</taxon>
        <taxon>Ascomycota</taxon>
        <taxon>Pezizomycotina</taxon>
        <taxon>Eurotiomycetes</taxon>
        <taxon>Eurotiomycetidae</taxon>
        <taxon>Eurotiales</taxon>
        <taxon>Aspergillaceae</taxon>
        <taxon>Monascus</taxon>
    </lineage>
</organism>
<keyword evidence="8" id="KW-1185">Reference proteome</keyword>
<dbReference type="Proteomes" id="UP000319663">
    <property type="component" value="Unassembled WGS sequence"/>
</dbReference>
<dbReference type="GO" id="GO:0016020">
    <property type="term" value="C:membrane"/>
    <property type="evidence" value="ECO:0007669"/>
    <property type="project" value="UniProtKB-SubCell"/>
</dbReference>